<dbReference type="SUPFAM" id="SSF89372">
    <property type="entry name" value="Fucose-specific lectin"/>
    <property type="match status" value="1"/>
</dbReference>
<reference evidence="4" key="1">
    <citation type="submission" date="2021-01" db="EMBL/GenBank/DDBJ databases">
        <authorList>
            <person name="Corre E."/>
            <person name="Pelletier E."/>
            <person name="Niang G."/>
            <person name="Scheremetjew M."/>
            <person name="Finn R."/>
            <person name="Kale V."/>
            <person name="Holt S."/>
            <person name="Cochrane G."/>
            <person name="Meng A."/>
            <person name="Brown T."/>
            <person name="Cohen L."/>
        </authorList>
    </citation>
    <scope>NUCLEOTIDE SEQUENCE</scope>
    <source>
        <strain evidence="4">PLY429</strain>
    </source>
</reference>
<keyword evidence="2" id="KW-1133">Transmembrane helix</keyword>
<evidence type="ECO:0000256" key="2">
    <source>
        <dbReference type="SAM" id="Phobius"/>
    </source>
</evidence>
<organism evidence="4">
    <name type="scientific">Tetraselmis chuii</name>
    <dbReference type="NCBI Taxonomy" id="63592"/>
    <lineage>
        <taxon>Eukaryota</taxon>
        <taxon>Viridiplantae</taxon>
        <taxon>Chlorophyta</taxon>
        <taxon>core chlorophytes</taxon>
        <taxon>Chlorodendrophyceae</taxon>
        <taxon>Chlorodendrales</taxon>
        <taxon>Chlorodendraceae</taxon>
        <taxon>Tetraselmis</taxon>
    </lineage>
</organism>
<gene>
    <name evidence="4" type="ORF">TCHU04912_LOCUS17154</name>
</gene>
<dbReference type="AlphaFoldDB" id="A0A7S1T1Q5"/>
<feature type="domain" description="PLL-like beta propeller" evidence="3">
    <location>
        <begin position="357"/>
        <end position="600"/>
    </location>
</feature>
<feature type="region of interest" description="Disordered" evidence="1">
    <location>
        <begin position="1"/>
        <end position="47"/>
    </location>
</feature>
<feature type="compositionally biased region" description="Pro residues" evidence="1">
    <location>
        <begin position="628"/>
        <end position="646"/>
    </location>
</feature>
<keyword evidence="2" id="KW-0812">Transmembrane</keyword>
<evidence type="ECO:0000313" key="4">
    <source>
        <dbReference type="EMBL" id="CAD9214914.1"/>
    </source>
</evidence>
<feature type="region of interest" description="Disordered" evidence="1">
    <location>
        <begin position="628"/>
        <end position="666"/>
    </location>
</feature>
<dbReference type="InterPro" id="IPR058502">
    <property type="entry name" value="PLL-like_beta-prop"/>
</dbReference>
<proteinExistence type="predicted"/>
<dbReference type="Pfam" id="PF26607">
    <property type="entry name" value="DUF8189"/>
    <property type="match status" value="1"/>
</dbReference>
<keyword evidence="2" id="KW-0472">Membrane</keyword>
<dbReference type="Gene3D" id="2.120.10.70">
    <property type="entry name" value="Fucose-specific lectin"/>
    <property type="match status" value="1"/>
</dbReference>
<accession>A0A7S1T1Q5</accession>
<name>A0A7S1T1Q5_9CHLO</name>
<feature type="compositionally biased region" description="Pro residues" evidence="1">
    <location>
        <begin position="655"/>
        <end position="666"/>
    </location>
</feature>
<dbReference type="EMBL" id="HBGG01032798">
    <property type="protein sequence ID" value="CAD9214914.1"/>
    <property type="molecule type" value="Transcribed_RNA"/>
</dbReference>
<feature type="transmembrane region" description="Helical" evidence="2">
    <location>
        <begin position="77"/>
        <end position="99"/>
    </location>
</feature>
<evidence type="ECO:0000256" key="1">
    <source>
        <dbReference type="SAM" id="MobiDB-lite"/>
    </source>
</evidence>
<evidence type="ECO:0000259" key="3">
    <source>
        <dbReference type="Pfam" id="PF26607"/>
    </source>
</evidence>
<sequence>MGAIADKPQQHSQAYLEDRTITEPVSSESECLKTTPKMGAGDDESSVPAVLPAEATKTTDDAASLTRGIRTKRTASLAVGVGVIVCCFALIVTCFSLWISSKSSGIPTQDLGATRLGNVQWLPVDGNSTQFNVTTFRPGKHNNKPLIHKLLVDPLLPPPPPSVGNETSAINEVSIQASNGGGLATPQYANLAIVAQGDGRAIVFARAVESESALYVSEATLTGSGGDGHDDNKLGEVALTYCRDCINDCERVCSEHPSGRCTAWTFSDDGTKVCELFSDCELRSGANSAVVTGICNANCPSHAYATAATGEGVYLGRRHLLQLSQQGHPHYAKYPRNTCESHLSPDSSGSGDEKVGMTKWKSLGGVVKDGPSAFSPDPSSTIAFVRGSDDQIWYIQRRGQWWGSWQAIAGSATSSPAATGKGREMLVFVRGSDSQLWMASTDDAGTSWRWNALGGSLLAGTSPAAARSPTGDGFGQIAVTNVVVVGRDERLWQLQLRGATVDREWRELPVASSGLQITSSPAVVATYDASRRQTTVEITVRGSDGVTLHQSRSVDNGLTFIGGWVALGDGSIRAESPPSGSAWESREVVMGAVGRNARVHLQLRRLPYYGNPGNWEWTRLRRLPEEQPAPAPPLYPTPPPYQPPPGVDCGAGPVRPSPPSAPGSPPSPGLGCTPCGSCSFWDEQCWAVCQISCYRIGECADAGAGLETMAAKRSCAFVWEACGTSTSRNRSPTGSATIDNLLVGKEACAAIVEDYCRDSLWNVDLYAIADASYKESCGQIVYGGSQRCTQEFAFNLFEGMVDMSCRLAVAEFYTPGSK</sequence>
<protein>
    <recommendedName>
        <fullName evidence="3">PLL-like beta propeller domain-containing protein</fullName>
    </recommendedName>
</protein>